<dbReference type="Proteomes" id="UP000554482">
    <property type="component" value="Unassembled WGS sequence"/>
</dbReference>
<dbReference type="InterPro" id="IPR027417">
    <property type="entry name" value="P-loop_NTPase"/>
</dbReference>
<dbReference type="EC" id="2.8.2.-" evidence="3"/>
<gene>
    <name evidence="5" type="ORF">FRX31_018151</name>
</gene>
<organism evidence="5 6">
    <name type="scientific">Thalictrum thalictroides</name>
    <name type="common">Rue-anemone</name>
    <name type="synonym">Anemone thalictroides</name>
    <dbReference type="NCBI Taxonomy" id="46969"/>
    <lineage>
        <taxon>Eukaryota</taxon>
        <taxon>Viridiplantae</taxon>
        <taxon>Streptophyta</taxon>
        <taxon>Embryophyta</taxon>
        <taxon>Tracheophyta</taxon>
        <taxon>Spermatophyta</taxon>
        <taxon>Magnoliopsida</taxon>
        <taxon>Ranunculales</taxon>
        <taxon>Ranunculaceae</taxon>
        <taxon>Thalictroideae</taxon>
        <taxon>Thalictrum</taxon>
    </lineage>
</organism>
<name>A0A7J6W714_THATH</name>
<dbReference type="InterPro" id="IPR000863">
    <property type="entry name" value="Sulfotransferase_dom"/>
</dbReference>
<evidence type="ECO:0000256" key="1">
    <source>
        <dbReference type="ARBA" id="ARBA00005771"/>
    </source>
</evidence>
<comment type="caution">
    <text evidence="5">The sequence shown here is derived from an EMBL/GenBank/DDBJ whole genome shotgun (WGS) entry which is preliminary data.</text>
</comment>
<evidence type="ECO:0000256" key="3">
    <source>
        <dbReference type="RuleBase" id="RU361155"/>
    </source>
</evidence>
<dbReference type="Pfam" id="PF00685">
    <property type="entry name" value="Sulfotransfer_1"/>
    <property type="match status" value="1"/>
</dbReference>
<keyword evidence="6" id="KW-1185">Reference proteome</keyword>
<protein>
    <recommendedName>
        <fullName evidence="3">Sulfotransferase</fullName>
        <ecNumber evidence="3">2.8.2.-</ecNumber>
    </recommendedName>
</protein>
<dbReference type="OrthoDB" id="205623at2759"/>
<dbReference type="GO" id="GO:0008146">
    <property type="term" value="F:sulfotransferase activity"/>
    <property type="evidence" value="ECO:0007669"/>
    <property type="project" value="InterPro"/>
</dbReference>
<feature type="domain" description="Sulfotransferase" evidence="4">
    <location>
        <begin position="62"/>
        <end position="325"/>
    </location>
</feature>
<evidence type="ECO:0000313" key="5">
    <source>
        <dbReference type="EMBL" id="KAF5192262.1"/>
    </source>
</evidence>
<evidence type="ECO:0000313" key="6">
    <source>
        <dbReference type="Proteomes" id="UP000554482"/>
    </source>
</evidence>
<dbReference type="EMBL" id="JABWDY010021643">
    <property type="protein sequence ID" value="KAF5192262.1"/>
    <property type="molecule type" value="Genomic_DNA"/>
</dbReference>
<evidence type="ECO:0000259" key="4">
    <source>
        <dbReference type="Pfam" id="PF00685"/>
    </source>
</evidence>
<keyword evidence="2 3" id="KW-0808">Transferase</keyword>
<accession>A0A7J6W714</accession>
<dbReference type="SUPFAM" id="SSF52540">
    <property type="entry name" value="P-loop containing nucleoside triphosphate hydrolases"/>
    <property type="match status" value="1"/>
</dbReference>
<reference evidence="5 6" key="1">
    <citation type="submission" date="2020-06" db="EMBL/GenBank/DDBJ databases">
        <title>Transcriptomic and genomic resources for Thalictrum thalictroides and T. hernandezii: Facilitating candidate gene discovery in an emerging model plant lineage.</title>
        <authorList>
            <person name="Arias T."/>
            <person name="Riano-Pachon D.M."/>
            <person name="Di Stilio V.S."/>
        </authorList>
    </citation>
    <scope>NUCLEOTIDE SEQUENCE [LARGE SCALE GENOMIC DNA]</scope>
    <source>
        <strain evidence="6">cv. WT478/WT964</strain>
        <tissue evidence="5">Leaves</tissue>
    </source>
</reference>
<proteinExistence type="inferred from homology"/>
<dbReference type="Gene3D" id="3.40.50.300">
    <property type="entry name" value="P-loop containing nucleotide triphosphate hydrolases"/>
    <property type="match status" value="1"/>
</dbReference>
<evidence type="ECO:0000256" key="2">
    <source>
        <dbReference type="ARBA" id="ARBA00022679"/>
    </source>
</evidence>
<comment type="similarity">
    <text evidence="1 3">Belongs to the sulfotransferase 1 family.</text>
</comment>
<dbReference type="AlphaFoldDB" id="A0A7J6W714"/>
<sequence length="329" mass="37730">MDSVQDVQVLPESNDFQELLQSLPCERGAIFHPLHFYKGIWYRAHVLEAAMAFQQHFQARVTDIILATAPKSGTTWLKSLVFAITHRSQYTVTDKSHPLLTTNPHGVVPFLEIIYRNNKFPDLTSTPPPRIYATHVPYSMLPESVKTSKCHIIYLCRNPKDIFVSMWHFGNVVPAENFPSLQSINIEESFERFCKGIEMFGPCWEQALEYWKMSVEKPEEILFLKFEDLKADINSQLKRIAEHLGCPFSSEEQNGGVIEDIANLCSFEHLRNLEVNKTGKLFFSQVVENNVFFRKGEVGDWMNILTPSMAEKLDQVVKHKLHGSGLTLN</sequence>
<dbReference type="PANTHER" id="PTHR11783">
    <property type="entry name" value="SULFOTRANSFERASE SULT"/>
    <property type="match status" value="1"/>
</dbReference>